<accession>A0AB34FDQ9</accession>
<dbReference type="InterPro" id="IPR051017">
    <property type="entry name" value="Aldolase-II_Adducin_sf"/>
</dbReference>
<dbReference type="InterPro" id="IPR001303">
    <property type="entry name" value="Aldolase_II/adducin_N"/>
</dbReference>
<gene>
    <name evidence="2" type="primary">ADD</name>
    <name evidence="2" type="ORF">O9K51_09951</name>
</gene>
<dbReference type="EMBL" id="JAQHRD010000012">
    <property type="protein sequence ID" value="KAJ6437395.1"/>
    <property type="molecule type" value="Genomic_DNA"/>
</dbReference>
<dbReference type="Proteomes" id="UP001163105">
    <property type="component" value="Unassembled WGS sequence"/>
</dbReference>
<dbReference type="GO" id="GO:0051015">
    <property type="term" value="F:actin filament binding"/>
    <property type="evidence" value="ECO:0007669"/>
    <property type="project" value="TreeGrafter"/>
</dbReference>
<dbReference type="NCBIfam" id="NF005451">
    <property type="entry name" value="PRK07044.1"/>
    <property type="match status" value="1"/>
</dbReference>
<dbReference type="SUPFAM" id="SSF53639">
    <property type="entry name" value="AraD/HMP-PK domain-like"/>
    <property type="match status" value="1"/>
</dbReference>
<dbReference type="InterPro" id="IPR036409">
    <property type="entry name" value="Aldolase_II/adducin_N_sf"/>
</dbReference>
<sequence length="274" mass="29672">MDSLNSVNVQKRLKQSCLHEFSEEEVKLRVELAAAYRLFAYLGWVEAIYNHLTVEVTEPDGSKAYLINAFGLRFDEVTASSLLKIDGEGNVKHPGVIGDLLGVNRAGWIIHGGIHKSRGSSAKSVMHSHHQAFTGIAATKDGFLGDISQTSETLGDVAAHDFEGIVVDEGERARIAKDIGDCDTLLLRNHGVITMGKSIGAAWYRMYIAVRAAEIQLAAQSAAGAGGGILHPDPVTAAKTRDALKYFASGGDYGTMEFTAYMRLMDKVDPSYRI</sequence>
<comment type="caution">
    <text evidence="2">The sequence shown here is derived from an EMBL/GenBank/DDBJ whole genome shotgun (WGS) entry which is preliminary data.</text>
</comment>
<proteinExistence type="predicted"/>
<evidence type="ECO:0000313" key="2">
    <source>
        <dbReference type="EMBL" id="KAJ6437395.1"/>
    </source>
</evidence>
<dbReference type="GO" id="GO:0005856">
    <property type="term" value="C:cytoskeleton"/>
    <property type="evidence" value="ECO:0007669"/>
    <property type="project" value="TreeGrafter"/>
</dbReference>
<feature type="domain" description="Class II aldolase/adducin N-terminal" evidence="1">
    <location>
        <begin position="30"/>
        <end position="217"/>
    </location>
</feature>
<organism evidence="2 3">
    <name type="scientific">Purpureocillium lavendulum</name>
    <dbReference type="NCBI Taxonomy" id="1247861"/>
    <lineage>
        <taxon>Eukaryota</taxon>
        <taxon>Fungi</taxon>
        <taxon>Dikarya</taxon>
        <taxon>Ascomycota</taxon>
        <taxon>Pezizomycotina</taxon>
        <taxon>Sordariomycetes</taxon>
        <taxon>Hypocreomycetidae</taxon>
        <taxon>Hypocreales</taxon>
        <taxon>Ophiocordycipitaceae</taxon>
        <taxon>Purpureocillium</taxon>
    </lineage>
</organism>
<dbReference type="PANTHER" id="PTHR10672:SF3">
    <property type="entry name" value="PROTEIN HU-LI TAI SHAO"/>
    <property type="match status" value="1"/>
</dbReference>
<dbReference type="PANTHER" id="PTHR10672">
    <property type="entry name" value="ADDUCIN"/>
    <property type="match status" value="1"/>
</dbReference>
<dbReference type="SMART" id="SM01007">
    <property type="entry name" value="Aldolase_II"/>
    <property type="match status" value="1"/>
</dbReference>
<evidence type="ECO:0000259" key="1">
    <source>
        <dbReference type="SMART" id="SM01007"/>
    </source>
</evidence>
<protein>
    <submittedName>
        <fullName evidence="2">Adducin</fullName>
    </submittedName>
</protein>
<name>A0AB34FDQ9_9HYPO</name>
<evidence type="ECO:0000313" key="3">
    <source>
        <dbReference type="Proteomes" id="UP001163105"/>
    </source>
</evidence>
<dbReference type="Pfam" id="PF00596">
    <property type="entry name" value="Aldolase_II"/>
    <property type="match status" value="1"/>
</dbReference>
<keyword evidence="3" id="KW-1185">Reference proteome</keyword>
<dbReference type="Gene3D" id="3.40.225.10">
    <property type="entry name" value="Class II aldolase/adducin N-terminal domain"/>
    <property type="match status" value="1"/>
</dbReference>
<reference evidence="2" key="1">
    <citation type="submission" date="2023-01" db="EMBL/GenBank/DDBJ databases">
        <title>The growth and conidiation of Purpureocillium lavendulum are regulated by nitrogen source and histone H3K14 acetylation.</title>
        <authorList>
            <person name="Tang P."/>
            <person name="Han J."/>
            <person name="Zhang C."/>
            <person name="Tang P."/>
            <person name="Qi F."/>
            <person name="Zhang K."/>
            <person name="Liang L."/>
        </authorList>
    </citation>
    <scope>NUCLEOTIDE SEQUENCE</scope>
    <source>
        <strain evidence="2">YMF1.00683</strain>
    </source>
</reference>
<dbReference type="AlphaFoldDB" id="A0AB34FDQ9"/>